<dbReference type="Pfam" id="PF19567">
    <property type="entry name" value="CpsB_CapC"/>
    <property type="match status" value="1"/>
</dbReference>
<evidence type="ECO:0000256" key="2">
    <source>
        <dbReference type="ARBA" id="ARBA00013064"/>
    </source>
</evidence>
<evidence type="ECO:0000256" key="4">
    <source>
        <dbReference type="ARBA" id="ARBA00051722"/>
    </source>
</evidence>
<gene>
    <name evidence="5" type="ORF">F0U83_04370</name>
</gene>
<proteinExistence type="inferred from homology"/>
<dbReference type="Gene3D" id="3.20.20.140">
    <property type="entry name" value="Metal-dependent hydrolases"/>
    <property type="match status" value="1"/>
</dbReference>
<evidence type="ECO:0000256" key="1">
    <source>
        <dbReference type="ARBA" id="ARBA00005750"/>
    </source>
</evidence>
<dbReference type="SUPFAM" id="SSF89550">
    <property type="entry name" value="PHP domain-like"/>
    <property type="match status" value="1"/>
</dbReference>
<organism evidence="5 6">
    <name type="scientific">Neptunomonas concharum</name>
    <dbReference type="NCBI Taxonomy" id="1031538"/>
    <lineage>
        <taxon>Bacteria</taxon>
        <taxon>Pseudomonadati</taxon>
        <taxon>Pseudomonadota</taxon>
        <taxon>Gammaproteobacteria</taxon>
        <taxon>Oceanospirillales</taxon>
        <taxon>Oceanospirillaceae</taxon>
        <taxon>Neptunomonas</taxon>
    </lineage>
</organism>
<dbReference type="Proteomes" id="UP000324760">
    <property type="component" value="Chromosome"/>
</dbReference>
<dbReference type="EMBL" id="CP043869">
    <property type="protein sequence ID" value="QEQ96001.1"/>
    <property type="molecule type" value="Genomic_DNA"/>
</dbReference>
<dbReference type="KEGG" id="ncu:F0U83_04370"/>
<dbReference type="PANTHER" id="PTHR39181:SF1">
    <property type="entry name" value="TYROSINE-PROTEIN PHOSPHATASE YWQE"/>
    <property type="match status" value="1"/>
</dbReference>
<dbReference type="PIRSF" id="PIRSF016557">
    <property type="entry name" value="Caps_synth_CpsB"/>
    <property type="match status" value="1"/>
</dbReference>
<protein>
    <recommendedName>
        <fullName evidence="2">protein-tyrosine-phosphatase</fullName>
        <ecNumber evidence="2">3.1.3.48</ecNumber>
    </recommendedName>
</protein>
<evidence type="ECO:0000313" key="6">
    <source>
        <dbReference type="Proteomes" id="UP000324760"/>
    </source>
</evidence>
<keyword evidence="3" id="KW-0378">Hydrolase</keyword>
<dbReference type="PANTHER" id="PTHR39181">
    <property type="entry name" value="TYROSINE-PROTEIN PHOSPHATASE YWQE"/>
    <property type="match status" value="1"/>
</dbReference>
<evidence type="ECO:0000256" key="3">
    <source>
        <dbReference type="ARBA" id="ARBA00022801"/>
    </source>
</evidence>
<accession>A0A5P1R9N3</accession>
<keyword evidence="6" id="KW-1185">Reference proteome</keyword>
<reference evidence="5 6" key="1">
    <citation type="journal article" date="2019" name="Biochem. Eng. J.">
        <title>Metabolic engineering of the marine bacteria Neptunomonas concharum for the production of acetoin and meso-2,3-butanediol from acetate.</title>
        <authorList>
            <person name="Li W."/>
            <person name="Pu N."/>
            <person name="Liu C.-X."/>
            <person name="Yuan Q.-P."/>
            <person name="Li Z.-J."/>
        </authorList>
    </citation>
    <scope>NUCLEOTIDE SEQUENCE [LARGE SCALE GENOMIC DNA]</scope>
    <source>
        <strain evidence="5 6">JCM17730</strain>
    </source>
</reference>
<comment type="similarity">
    <text evidence="1">Belongs to the metallo-dependent hydrolases superfamily. CpsB/CapC family.</text>
</comment>
<dbReference type="GO" id="GO:0004725">
    <property type="term" value="F:protein tyrosine phosphatase activity"/>
    <property type="evidence" value="ECO:0007669"/>
    <property type="project" value="UniProtKB-EC"/>
</dbReference>
<dbReference type="OrthoDB" id="9788539at2"/>
<sequence length="239" mass="26100">MIDLHCHLLPAVDDGAASLEEALSMVRAAVEDGTKHLVLTPHVQPGRYENTRASLVPHFEAFSAAVAEAGIPVGLSIAGEVRLGAEVLQLAASDNLPFLGRWQGKNVMLLELPHSHIPPGSDKLVKWLLDRNILPMIAHPERNKAVMDDLSKLHPFVEMGCLFQLTAMSVTADFGDSAHQRAHQILENNWATVIASDGHNLKHRPPFLSKAFRLVEKLYGRVEAQALFTLNPATIVDGV</sequence>
<name>A0A5P1R9N3_9GAMM</name>
<dbReference type="AlphaFoldDB" id="A0A5P1R9N3"/>
<dbReference type="InterPro" id="IPR016667">
    <property type="entry name" value="Caps_polysacc_synth_CpsB/CapC"/>
</dbReference>
<dbReference type="RefSeq" id="WP_138988922.1">
    <property type="nucleotide sequence ID" value="NZ_CP043869.1"/>
</dbReference>
<comment type="catalytic activity">
    <reaction evidence="4">
        <text>O-phospho-L-tyrosyl-[protein] + H2O = L-tyrosyl-[protein] + phosphate</text>
        <dbReference type="Rhea" id="RHEA:10684"/>
        <dbReference type="Rhea" id="RHEA-COMP:10136"/>
        <dbReference type="Rhea" id="RHEA-COMP:20101"/>
        <dbReference type="ChEBI" id="CHEBI:15377"/>
        <dbReference type="ChEBI" id="CHEBI:43474"/>
        <dbReference type="ChEBI" id="CHEBI:46858"/>
        <dbReference type="ChEBI" id="CHEBI:61978"/>
        <dbReference type="EC" id="3.1.3.48"/>
    </reaction>
</comment>
<dbReference type="EC" id="3.1.3.48" evidence="2"/>
<evidence type="ECO:0000313" key="5">
    <source>
        <dbReference type="EMBL" id="QEQ96001.1"/>
    </source>
</evidence>
<dbReference type="InterPro" id="IPR016195">
    <property type="entry name" value="Pol/histidinol_Pase-like"/>
</dbReference>
<dbReference type="GO" id="GO:0030145">
    <property type="term" value="F:manganese ion binding"/>
    <property type="evidence" value="ECO:0007669"/>
    <property type="project" value="InterPro"/>
</dbReference>